<evidence type="ECO:0000256" key="1">
    <source>
        <dbReference type="ARBA" id="ARBA00003800"/>
    </source>
</evidence>
<dbReference type="InterPro" id="IPR029009">
    <property type="entry name" value="ASB_dom_sf"/>
</dbReference>
<dbReference type="AlphaFoldDB" id="A0AA35CNT9"/>
<sequence>MRILVADPIAEAGIRILQEQADVDVRRVTPAELLEIASEYDAIITRSETKITADVLARATRLKVVGRAGVGVDNIDVAAATERGVVVVNVPGANTFSTAEHTWALILALVRNVPQAMASLKAGEWDRRRFTGVELHGKTLGVIGFGRIGYEVAARGRAFGMRVLAYDPYANPARAEHLGVLLVDLPVLLAESDIVTIHAAKTPETARLIQARELAMMKKGARIVNCARGGMVDEMALYEALRSGHLAGAALDVFSTEPLTEHPLFTLPNVVVTPHLAASTVEAQEANGVQIARQVLRVLAGELVPEAVNLPAVPPDAAQVVARHLPLAEVLGSFLGQAFAGPLRLVEVIYEGELAREPATLLTNTVLKGLLGTRASEVVNYINAPALAKRYDVGVRESRSVEGGQAEGRITVRAQVGPAERTVTGTLGRDGEVRLVRVNGMPLDLAPTRYMIVTRHHDRPGILGQFGTILGRAGVNIAGLSLGRQARAGEAVAIFLVDDAPGPEVVAELAAVDGVAEARPVTLPMLPNGLS</sequence>
<dbReference type="GO" id="GO:0051287">
    <property type="term" value="F:NAD binding"/>
    <property type="evidence" value="ECO:0007669"/>
    <property type="project" value="UniProtKB-UniRule"/>
</dbReference>
<accession>A0AA35CNT9</accession>
<evidence type="ECO:0000313" key="13">
    <source>
        <dbReference type="EMBL" id="BDG61883.1"/>
    </source>
</evidence>
<evidence type="ECO:0000313" key="14">
    <source>
        <dbReference type="Proteomes" id="UP001163687"/>
    </source>
</evidence>
<evidence type="ECO:0000256" key="3">
    <source>
        <dbReference type="ARBA" id="ARBA00005854"/>
    </source>
</evidence>
<comment type="catalytic activity">
    <reaction evidence="10 11">
        <text>(2R)-3-phosphoglycerate + NAD(+) = 3-phosphooxypyruvate + NADH + H(+)</text>
        <dbReference type="Rhea" id="RHEA:12641"/>
        <dbReference type="ChEBI" id="CHEBI:15378"/>
        <dbReference type="ChEBI" id="CHEBI:18110"/>
        <dbReference type="ChEBI" id="CHEBI:57540"/>
        <dbReference type="ChEBI" id="CHEBI:57945"/>
        <dbReference type="ChEBI" id="CHEBI:58272"/>
        <dbReference type="EC" id="1.1.1.95"/>
    </reaction>
</comment>
<evidence type="ECO:0000256" key="8">
    <source>
        <dbReference type="ARBA" id="ARBA00023299"/>
    </source>
</evidence>
<dbReference type="Pfam" id="PF01842">
    <property type="entry name" value="ACT"/>
    <property type="match status" value="1"/>
</dbReference>
<organism evidence="13 14">
    <name type="scientific">Caldinitratiruptor microaerophilus</name>
    <dbReference type="NCBI Taxonomy" id="671077"/>
    <lineage>
        <taxon>Bacteria</taxon>
        <taxon>Bacillati</taxon>
        <taxon>Bacillota</taxon>
        <taxon>Clostridia</taxon>
        <taxon>Eubacteriales</taxon>
        <taxon>Symbiobacteriaceae</taxon>
        <taxon>Caldinitratiruptor</taxon>
    </lineage>
</organism>
<dbReference type="RefSeq" id="WP_264842510.1">
    <property type="nucleotide sequence ID" value="NZ_AP025628.1"/>
</dbReference>
<comment type="similarity">
    <text evidence="3 11">Belongs to the D-isomer specific 2-hydroxyacid dehydrogenase family.</text>
</comment>
<dbReference type="InterPro" id="IPR002912">
    <property type="entry name" value="ACT_dom"/>
</dbReference>
<keyword evidence="5 11" id="KW-0028">Amino-acid biosynthesis</keyword>
<dbReference type="GO" id="GO:0004617">
    <property type="term" value="F:phosphoglycerate dehydrogenase activity"/>
    <property type="evidence" value="ECO:0007669"/>
    <property type="project" value="UniProtKB-UniRule"/>
</dbReference>
<proteinExistence type="inferred from homology"/>
<keyword evidence="8 11" id="KW-0718">Serine biosynthesis</keyword>
<dbReference type="InterPro" id="IPR050857">
    <property type="entry name" value="D-2-hydroxyacid_DH"/>
</dbReference>
<evidence type="ECO:0000256" key="4">
    <source>
        <dbReference type="ARBA" id="ARBA00021582"/>
    </source>
</evidence>
<evidence type="ECO:0000256" key="7">
    <source>
        <dbReference type="ARBA" id="ARBA00023027"/>
    </source>
</evidence>
<dbReference type="Proteomes" id="UP001163687">
    <property type="component" value="Chromosome"/>
</dbReference>
<evidence type="ECO:0000256" key="5">
    <source>
        <dbReference type="ARBA" id="ARBA00022605"/>
    </source>
</evidence>
<comment type="catalytic activity">
    <reaction evidence="9">
        <text>(R)-2-hydroxyglutarate + NAD(+) = 2-oxoglutarate + NADH + H(+)</text>
        <dbReference type="Rhea" id="RHEA:49612"/>
        <dbReference type="ChEBI" id="CHEBI:15378"/>
        <dbReference type="ChEBI" id="CHEBI:15801"/>
        <dbReference type="ChEBI" id="CHEBI:16810"/>
        <dbReference type="ChEBI" id="CHEBI:57540"/>
        <dbReference type="ChEBI" id="CHEBI:57945"/>
        <dbReference type="EC" id="1.1.1.399"/>
    </reaction>
</comment>
<dbReference type="EC" id="1.1.1.95" evidence="11"/>
<dbReference type="InterPro" id="IPR029752">
    <property type="entry name" value="D-isomer_DH_CS1"/>
</dbReference>
<dbReference type="GO" id="GO:0006564">
    <property type="term" value="P:L-serine biosynthetic process"/>
    <property type="evidence" value="ECO:0007669"/>
    <property type="project" value="UniProtKB-UniRule"/>
</dbReference>
<dbReference type="Pfam" id="PF02826">
    <property type="entry name" value="2-Hacid_dh_C"/>
    <property type="match status" value="1"/>
</dbReference>
<dbReference type="CDD" id="cd04902">
    <property type="entry name" value="ACT_3PGDH-xct"/>
    <property type="match status" value="1"/>
</dbReference>
<dbReference type="Gene3D" id="3.40.50.720">
    <property type="entry name" value="NAD(P)-binding Rossmann-like Domain"/>
    <property type="match status" value="2"/>
</dbReference>
<feature type="domain" description="ACT" evidence="12">
    <location>
        <begin position="451"/>
        <end position="523"/>
    </location>
</feature>
<dbReference type="SUPFAM" id="SSF143548">
    <property type="entry name" value="Serine metabolism enzymes domain"/>
    <property type="match status" value="1"/>
</dbReference>
<dbReference type="InterPro" id="IPR006140">
    <property type="entry name" value="D-isomer_DH_NAD-bd"/>
</dbReference>
<dbReference type="EMBL" id="AP025628">
    <property type="protein sequence ID" value="BDG61883.1"/>
    <property type="molecule type" value="Genomic_DNA"/>
</dbReference>
<keyword evidence="7 11" id="KW-0520">NAD</keyword>
<keyword evidence="6 11" id="KW-0560">Oxidoreductase</keyword>
<dbReference type="InterPro" id="IPR036291">
    <property type="entry name" value="NAD(P)-bd_dom_sf"/>
</dbReference>
<dbReference type="PROSITE" id="PS00065">
    <property type="entry name" value="D_2_HYDROXYACID_DH_1"/>
    <property type="match status" value="1"/>
</dbReference>
<evidence type="ECO:0000256" key="9">
    <source>
        <dbReference type="ARBA" id="ARBA00048126"/>
    </source>
</evidence>
<evidence type="ECO:0000256" key="11">
    <source>
        <dbReference type="RuleBase" id="RU363003"/>
    </source>
</evidence>
<dbReference type="Pfam" id="PF00389">
    <property type="entry name" value="2-Hacid_dh"/>
    <property type="match status" value="1"/>
</dbReference>
<evidence type="ECO:0000256" key="10">
    <source>
        <dbReference type="ARBA" id="ARBA00048731"/>
    </source>
</evidence>
<keyword evidence="14" id="KW-1185">Reference proteome</keyword>
<evidence type="ECO:0000259" key="12">
    <source>
        <dbReference type="PROSITE" id="PS51671"/>
    </source>
</evidence>
<dbReference type="PANTHER" id="PTHR42789">
    <property type="entry name" value="D-ISOMER SPECIFIC 2-HYDROXYACID DEHYDROGENASE FAMILY PROTEIN (AFU_ORTHOLOGUE AFUA_6G10090)"/>
    <property type="match status" value="1"/>
</dbReference>
<dbReference type="KEGG" id="cmic:caldi_29730"/>
<name>A0AA35CNT9_9FIRM</name>
<reference evidence="13" key="1">
    <citation type="submission" date="2022-03" db="EMBL/GenBank/DDBJ databases">
        <title>Complete genome sequence of Caldinitratiruptor microaerophilus.</title>
        <authorList>
            <person name="Mukaiyama R."/>
            <person name="Nishiyama T."/>
            <person name="Ueda K."/>
        </authorList>
    </citation>
    <scope>NUCLEOTIDE SEQUENCE</scope>
    <source>
        <strain evidence="13">JCM 16183</strain>
    </source>
</reference>
<dbReference type="SUPFAM" id="SSF51735">
    <property type="entry name" value="NAD(P)-binding Rossmann-fold domains"/>
    <property type="match status" value="1"/>
</dbReference>
<dbReference type="NCBIfam" id="TIGR01327">
    <property type="entry name" value="PGDH"/>
    <property type="match status" value="1"/>
</dbReference>
<dbReference type="CDD" id="cd12173">
    <property type="entry name" value="PGDH_4"/>
    <property type="match status" value="1"/>
</dbReference>
<dbReference type="SUPFAM" id="SSF52283">
    <property type="entry name" value="Formate/glycerate dehydrogenase catalytic domain-like"/>
    <property type="match status" value="1"/>
</dbReference>
<comment type="function">
    <text evidence="1">Catalyzes the reversible oxidation of 3-phospho-D-glycerate to 3-phosphonooxypyruvate, the first step of the phosphorylated L-serine biosynthesis pathway. Also catalyzes the reversible oxidation of 2-hydroxyglutarate to 2-oxoglutarate.</text>
</comment>
<dbReference type="SUPFAM" id="SSF55021">
    <property type="entry name" value="ACT-like"/>
    <property type="match status" value="1"/>
</dbReference>
<dbReference type="PROSITE" id="PS51671">
    <property type="entry name" value="ACT"/>
    <property type="match status" value="1"/>
</dbReference>
<dbReference type="Gene3D" id="3.30.1330.90">
    <property type="entry name" value="D-3-phosphoglycerate dehydrogenase, domain 3"/>
    <property type="match status" value="1"/>
</dbReference>
<dbReference type="InterPro" id="IPR045626">
    <property type="entry name" value="PGDH_ASB_dom"/>
</dbReference>
<dbReference type="InterPro" id="IPR006139">
    <property type="entry name" value="D-isomer_2_OHA_DH_cat_dom"/>
</dbReference>
<dbReference type="InterPro" id="IPR006236">
    <property type="entry name" value="PGDH"/>
</dbReference>
<gene>
    <name evidence="13" type="primary">serA</name>
    <name evidence="13" type="ORF">caldi_29730</name>
</gene>
<comment type="pathway">
    <text evidence="2 11">Amino-acid biosynthesis; L-serine biosynthesis; L-serine from 3-phospho-D-glycerate: step 1/3.</text>
</comment>
<dbReference type="InterPro" id="IPR045865">
    <property type="entry name" value="ACT-like_dom_sf"/>
</dbReference>
<evidence type="ECO:0000256" key="2">
    <source>
        <dbReference type="ARBA" id="ARBA00005216"/>
    </source>
</evidence>
<dbReference type="PANTHER" id="PTHR42789:SF1">
    <property type="entry name" value="D-ISOMER SPECIFIC 2-HYDROXYACID DEHYDROGENASE FAMILY PROTEIN (AFU_ORTHOLOGUE AFUA_6G10090)"/>
    <property type="match status" value="1"/>
</dbReference>
<dbReference type="Pfam" id="PF19304">
    <property type="entry name" value="PGDH_inter"/>
    <property type="match status" value="1"/>
</dbReference>
<dbReference type="FunFam" id="3.40.50.720:FF:000021">
    <property type="entry name" value="D-3-phosphoglycerate dehydrogenase"/>
    <property type="match status" value="1"/>
</dbReference>
<protein>
    <recommendedName>
        <fullName evidence="4 11">D-3-phosphoglycerate dehydrogenase</fullName>
        <ecNumber evidence="11">1.1.1.95</ecNumber>
    </recommendedName>
</protein>
<dbReference type="Gene3D" id="3.30.70.260">
    <property type="match status" value="1"/>
</dbReference>
<evidence type="ECO:0000256" key="6">
    <source>
        <dbReference type="ARBA" id="ARBA00023002"/>
    </source>
</evidence>